<sequence>MATLKSILDDCETELTITELKRQLLIKELNYTKHLMDKVQ</sequence>
<evidence type="ECO:0000313" key="2">
    <source>
        <dbReference type="Proteomes" id="UP000032946"/>
    </source>
</evidence>
<accession>A0A9P1KEL6</accession>
<proteinExistence type="predicted"/>
<name>A0A9P1KEL6_9CYAN</name>
<evidence type="ECO:0000313" key="1">
    <source>
        <dbReference type="EMBL" id="CDM95274.1"/>
    </source>
</evidence>
<organism evidence="1 2">
    <name type="scientific">Limnospira indica PCC 8005</name>
    <dbReference type="NCBI Taxonomy" id="376219"/>
    <lineage>
        <taxon>Bacteria</taxon>
        <taxon>Bacillati</taxon>
        <taxon>Cyanobacteriota</taxon>
        <taxon>Cyanophyceae</taxon>
        <taxon>Oscillatoriophycideae</taxon>
        <taxon>Oscillatoriales</taxon>
        <taxon>Sirenicapillariaceae</taxon>
        <taxon>Limnospira</taxon>
    </lineage>
</organism>
<protein>
    <submittedName>
        <fullName evidence="1">Uncharacterized protein</fullName>
    </submittedName>
</protein>
<gene>
    <name evidence="1" type="ORF">ARTHRO_30542</name>
</gene>
<dbReference type="Proteomes" id="UP000032946">
    <property type="component" value="Chromosome"/>
</dbReference>
<dbReference type="EMBL" id="FO818640">
    <property type="protein sequence ID" value="CDM95274.1"/>
    <property type="molecule type" value="Genomic_DNA"/>
</dbReference>
<dbReference type="AlphaFoldDB" id="A0A9P1KEL6"/>
<keyword evidence="2" id="KW-1185">Reference proteome</keyword>
<reference evidence="1 2" key="1">
    <citation type="submission" date="2014-02" db="EMBL/GenBank/DDBJ databases">
        <authorList>
            <person name="Genoscope - CEA"/>
        </authorList>
    </citation>
    <scope>NUCLEOTIDE SEQUENCE [LARGE SCALE GENOMIC DNA]</scope>
    <source>
        <strain evidence="1 2">PCC 8005</strain>
    </source>
</reference>